<keyword evidence="3" id="KW-1185">Reference proteome</keyword>
<feature type="transmembrane region" description="Helical" evidence="1">
    <location>
        <begin position="110"/>
        <end position="133"/>
    </location>
</feature>
<dbReference type="PANTHER" id="PTHR41309:SF2">
    <property type="entry name" value="MEMBRANE PROTEIN"/>
    <property type="match status" value="1"/>
</dbReference>
<evidence type="ECO:0000313" key="2">
    <source>
        <dbReference type="EMBL" id="KGR75472.1"/>
    </source>
</evidence>
<organism evidence="2 3">
    <name type="scientific">Ureibacillus manganicus DSM 26584</name>
    <dbReference type="NCBI Taxonomy" id="1384049"/>
    <lineage>
        <taxon>Bacteria</taxon>
        <taxon>Bacillati</taxon>
        <taxon>Bacillota</taxon>
        <taxon>Bacilli</taxon>
        <taxon>Bacillales</taxon>
        <taxon>Caryophanaceae</taxon>
        <taxon>Ureibacillus</taxon>
    </lineage>
</organism>
<dbReference type="Proteomes" id="UP000030416">
    <property type="component" value="Unassembled WGS sequence"/>
</dbReference>
<dbReference type="PANTHER" id="PTHR41309">
    <property type="entry name" value="MEMBRANE PROTEIN-RELATED"/>
    <property type="match status" value="1"/>
</dbReference>
<feature type="transmembrane region" description="Helical" evidence="1">
    <location>
        <begin position="142"/>
        <end position="162"/>
    </location>
</feature>
<evidence type="ECO:0000313" key="3">
    <source>
        <dbReference type="Proteomes" id="UP000030416"/>
    </source>
</evidence>
<sequence>MKDFLMLSKQIKMMLILFAFFMIISLLTDMTIVLIIFALIFASLQLTTAFAFDEMSKWDKYANTLPIDRKTIVQSKYVLGLILVVGGILIFTPFVYFSNEFHSQVSLLELFKGFVLVLSIALIYISVTIPFFIKFGTQKGRIIIFAIVFIPVFGSGFIQYFLQTIDVNQLMSFIDYLPVGAFIFLLLSYFVSVKWYEQKEF</sequence>
<feature type="transmembrane region" description="Helical" evidence="1">
    <location>
        <begin position="174"/>
        <end position="196"/>
    </location>
</feature>
<evidence type="ECO:0000256" key="1">
    <source>
        <dbReference type="SAM" id="Phobius"/>
    </source>
</evidence>
<dbReference type="eggNOG" id="ENOG5032Y3S">
    <property type="taxonomic scope" value="Bacteria"/>
</dbReference>
<keyword evidence="1" id="KW-0812">Transmembrane</keyword>
<reference evidence="2 3" key="1">
    <citation type="submission" date="2014-02" db="EMBL/GenBank/DDBJ databases">
        <title>Draft genome sequence of Lysinibacillus manganicus DSM 26584T.</title>
        <authorList>
            <person name="Zhang F."/>
            <person name="Wang G."/>
            <person name="Zhang L."/>
        </authorList>
    </citation>
    <scope>NUCLEOTIDE SEQUENCE [LARGE SCALE GENOMIC DNA]</scope>
    <source>
        <strain evidence="2 3">DSM 26584</strain>
    </source>
</reference>
<dbReference type="AlphaFoldDB" id="A0A0A3IKW1"/>
<name>A0A0A3IKW1_9BACL</name>
<keyword evidence="1" id="KW-1133">Transmembrane helix</keyword>
<accession>A0A0A3IKW1</accession>
<dbReference type="STRING" id="1384049.CD29_17910"/>
<protein>
    <recommendedName>
        <fullName evidence="4">Transporter</fullName>
    </recommendedName>
</protein>
<feature type="transmembrane region" description="Helical" evidence="1">
    <location>
        <begin position="12"/>
        <end position="28"/>
    </location>
</feature>
<gene>
    <name evidence="2" type="ORF">CD29_17910</name>
</gene>
<feature type="transmembrane region" description="Helical" evidence="1">
    <location>
        <begin position="77"/>
        <end position="98"/>
    </location>
</feature>
<dbReference type="Pfam" id="PF13346">
    <property type="entry name" value="ABC2_membrane_5"/>
    <property type="match status" value="1"/>
</dbReference>
<evidence type="ECO:0008006" key="4">
    <source>
        <dbReference type="Google" id="ProtNLM"/>
    </source>
</evidence>
<proteinExistence type="predicted"/>
<comment type="caution">
    <text evidence="2">The sequence shown here is derived from an EMBL/GenBank/DDBJ whole genome shotgun (WGS) entry which is preliminary data.</text>
</comment>
<dbReference type="EMBL" id="JPVN01000031">
    <property type="protein sequence ID" value="KGR75472.1"/>
    <property type="molecule type" value="Genomic_DNA"/>
</dbReference>
<dbReference type="InterPro" id="IPR025699">
    <property type="entry name" value="ABC2_memb-like"/>
</dbReference>
<keyword evidence="1" id="KW-0472">Membrane</keyword>